<dbReference type="PANTHER" id="PTHR47331">
    <property type="entry name" value="PHD-TYPE DOMAIN-CONTAINING PROTEIN"/>
    <property type="match status" value="1"/>
</dbReference>
<name>A0A6J8BR11_MYTCO</name>
<protein>
    <recommendedName>
        <fullName evidence="3">Peptidase aspartic putative domain-containing protein</fullName>
    </recommendedName>
</protein>
<dbReference type="Proteomes" id="UP000507470">
    <property type="component" value="Unassembled WGS sequence"/>
</dbReference>
<gene>
    <name evidence="1" type="ORF">MCOR_20338</name>
</gene>
<sequence>MERDRASCDKLYNGAVTQVKLIKNADARSVSTTSSQRSKTKAKLEAIQAKVRLAGVAKIWERLDKRLGTHEMVEAAIKERLSSLPTVIECNSIANDVSEIPTPEVAKLHLHLNSIADKISPLLPSGKIQLLIGRDLINAHHVQEQITGPKGTPFAQKLSLGWVIVGEVCIGIDGRTTVFDPYNSKQSVCEQPIEHSFGNSLFVKTQ</sequence>
<evidence type="ECO:0000313" key="1">
    <source>
        <dbReference type="EMBL" id="CAC5384727.1"/>
    </source>
</evidence>
<dbReference type="EMBL" id="CACVKT020003638">
    <property type="protein sequence ID" value="CAC5384727.1"/>
    <property type="molecule type" value="Genomic_DNA"/>
</dbReference>
<organism evidence="1 2">
    <name type="scientific">Mytilus coruscus</name>
    <name type="common">Sea mussel</name>
    <dbReference type="NCBI Taxonomy" id="42192"/>
    <lineage>
        <taxon>Eukaryota</taxon>
        <taxon>Metazoa</taxon>
        <taxon>Spiralia</taxon>
        <taxon>Lophotrochozoa</taxon>
        <taxon>Mollusca</taxon>
        <taxon>Bivalvia</taxon>
        <taxon>Autobranchia</taxon>
        <taxon>Pteriomorphia</taxon>
        <taxon>Mytilida</taxon>
        <taxon>Mytiloidea</taxon>
        <taxon>Mytilidae</taxon>
        <taxon>Mytilinae</taxon>
        <taxon>Mytilus</taxon>
    </lineage>
</organism>
<evidence type="ECO:0008006" key="3">
    <source>
        <dbReference type="Google" id="ProtNLM"/>
    </source>
</evidence>
<reference evidence="1 2" key="1">
    <citation type="submission" date="2020-06" db="EMBL/GenBank/DDBJ databases">
        <authorList>
            <person name="Li R."/>
            <person name="Bekaert M."/>
        </authorList>
    </citation>
    <scope>NUCLEOTIDE SEQUENCE [LARGE SCALE GENOMIC DNA]</scope>
    <source>
        <strain evidence="2">wild</strain>
    </source>
</reference>
<dbReference type="PANTHER" id="PTHR47331:SF7">
    <property type="match status" value="1"/>
</dbReference>
<dbReference type="AlphaFoldDB" id="A0A6J8BR11"/>
<accession>A0A6J8BR11</accession>
<keyword evidence="2" id="KW-1185">Reference proteome</keyword>
<evidence type="ECO:0000313" key="2">
    <source>
        <dbReference type="Proteomes" id="UP000507470"/>
    </source>
</evidence>
<proteinExistence type="predicted"/>